<name>A0AAD3DA94_9STRA</name>
<evidence type="ECO:0000259" key="7">
    <source>
        <dbReference type="Pfam" id="PF03522"/>
    </source>
</evidence>
<sequence>MHTPFKFRKEGATEVFHFLSSPARRMQKEAKNFTDDKQKKKGTCTGVFIPCLDSILSVILFLRLPSITAQAGIIQTTMIIIICALSTFLTAISLSAIATNGKLGNGGPYYIISRTLGLEIGGALGLLYYLGMTMASALCALGGVEAFLLSIEGDTVDLEEVTNGALGGSYESTEHDFEMNGEGLARRILQGSMEAIIENQNNPEVMIQSPQGEVMSMQQTGEMLSAMQQTGEIQNAIEMEVVPDLTQSMLDTQMLSMFLVFILMMFVATGYKTALSISSRLLFVVIILSITSAVVGCIMFRSGSTHSALDYHDLGTTLFENIYPRYEPDSLTNVTPNFISLLALWYPSVTGILTGSLNSEELEQASTSIPYGTIGSVFVSTFIYISFSWLFGMTVANQTLKKRKFILAAIAYPSPWMVRVGVLVSTISAALGYMYSATLVLSAIASDSSMPVLNFIQKGDHIIHDQDVSNKEEEGLKKSINRRALILTWMIASFLTISGNLDHIAPMITVIYIIMFAGINFSCFLLGVLQSPGFRPTFRFYHWSVSLIGFVWNVSLALVIMPAEFCFVSGIFLILLTYNAKMIEKRKDFGDVFDTLKYNVVTKTLESLSKDTTANFNAKNWRPQVLTFVDMDAYGQPTNLFLLSLSSQLRRGKGINIVVGLILRDLLQDNSDLDQHQSGIEDDNIMEVLNNGKNVLQSFMNSERMEGFPQVSLTTRKGMCDAAWSAILHSGLGPLSPNTVLISYPSQIQRNTSKEYWSETDFIRMIKGVNNMKLSLGIFKGSHSFPSSKQLVSSGIIDVWWILNTGGLLLLLPHILAKNSVWGRGGAKVRIFAVLTDENVDSEQFEFEVKRYLKDLRIVATVSIVDMSAYSLENDMRKTVPRTGPYKSMFENREIHEQTIAESLCLKTNYKDVDNSSSTIIDVNDRDISVKNQQLSESTMEEGMQTIHMNRQRLKNAAALNEIMRLHSSCSNLVICNMPWIDSKYSSDFFHYVDTMCTDINNCLLVRGSGNEVITSYA</sequence>
<feature type="transmembrane region" description="Helical" evidence="5">
    <location>
        <begin position="73"/>
        <end position="97"/>
    </location>
</feature>
<feature type="transmembrane region" description="Helical" evidence="5">
    <location>
        <begin position="369"/>
        <end position="396"/>
    </location>
</feature>
<evidence type="ECO:0000313" key="8">
    <source>
        <dbReference type="EMBL" id="GFH60729.1"/>
    </source>
</evidence>
<dbReference type="Proteomes" id="UP001054902">
    <property type="component" value="Unassembled WGS sequence"/>
</dbReference>
<organism evidence="8 9">
    <name type="scientific">Chaetoceros tenuissimus</name>
    <dbReference type="NCBI Taxonomy" id="426638"/>
    <lineage>
        <taxon>Eukaryota</taxon>
        <taxon>Sar</taxon>
        <taxon>Stramenopiles</taxon>
        <taxon>Ochrophyta</taxon>
        <taxon>Bacillariophyta</taxon>
        <taxon>Coscinodiscophyceae</taxon>
        <taxon>Chaetocerotophycidae</taxon>
        <taxon>Chaetocerotales</taxon>
        <taxon>Chaetocerotaceae</taxon>
        <taxon>Chaetoceros</taxon>
    </lineage>
</organism>
<evidence type="ECO:0000313" key="9">
    <source>
        <dbReference type="Proteomes" id="UP001054902"/>
    </source>
</evidence>
<dbReference type="PANTHER" id="PTHR11827">
    <property type="entry name" value="SOLUTE CARRIER FAMILY 12, CATION COTRANSPORTERS"/>
    <property type="match status" value="1"/>
</dbReference>
<dbReference type="Gene3D" id="1.20.1740.10">
    <property type="entry name" value="Amino acid/polyamine transporter I"/>
    <property type="match status" value="1"/>
</dbReference>
<keyword evidence="9" id="KW-1185">Reference proteome</keyword>
<dbReference type="InterPro" id="IPR004841">
    <property type="entry name" value="AA-permease/SLC12A_dom"/>
</dbReference>
<accession>A0AAD3DA94</accession>
<feature type="transmembrane region" description="Helical" evidence="5">
    <location>
        <begin position="109"/>
        <end position="130"/>
    </location>
</feature>
<keyword evidence="2 5" id="KW-0812">Transmembrane</keyword>
<feature type="transmembrane region" description="Helical" evidence="5">
    <location>
        <begin position="254"/>
        <end position="274"/>
    </location>
</feature>
<feature type="transmembrane region" description="Helical" evidence="5">
    <location>
        <begin position="47"/>
        <end position="67"/>
    </location>
</feature>
<dbReference type="EMBL" id="BLLK01000069">
    <property type="protein sequence ID" value="GFH60729.1"/>
    <property type="molecule type" value="Genomic_DNA"/>
</dbReference>
<comment type="caution">
    <text evidence="8">The sequence shown here is derived from an EMBL/GenBank/DDBJ whole genome shotgun (WGS) entry which is preliminary data.</text>
</comment>
<evidence type="ECO:0000259" key="6">
    <source>
        <dbReference type="Pfam" id="PF00324"/>
    </source>
</evidence>
<dbReference type="AlphaFoldDB" id="A0AAD3DA94"/>
<proteinExistence type="predicted"/>
<evidence type="ECO:0000256" key="2">
    <source>
        <dbReference type="ARBA" id="ARBA00022692"/>
    </source>
</evidence>
<keyword evidence="3 5" id="KW-1133">Transmembrane helix</keyword>
<evidence type="ECO:0000256" key="4">
    <source>
        <dbReference type="ARBA" id="ARBA00023136"/>
    </source>
</evidence>
<dbReference type="PANTHER" id="PTHR11827:SF72">
    <property type="entry name" value="GH08340P"/>
    <property type="match status" value="1"/>
</dbReference>
<evidence type="ECO:0000256" key="5">
    <source>
        <dbReference type="SAM" id="Phobius"/>
    </source>
</evidence>
<feature type="transmembrane region" description="Helical" evidence="5">
    <location>
        <begin position="550"/>
        <end position="578"/>
    </location>
</feature>
<gene>
    <name evidence="8" type="ORF">CTEN210_17205</name>
</gene>
<feature type="domain" description="Amino acid permease/ SLC12A" evidence="6">
    <location>
        <begin position="248"/>
        <end position="590"/>
    </location>
</feature>
<dbReference type="Pfam" id="PF03522">
    <property type="entry name" value="SLC12"/>
    <property type="match status" value="1"/>
</dbReference>
<feature type="transmembrane region" description="Helical" evidence="5">
    <location>
        <begin position="281"/>
        <end position="301"/>
    </location>
</feature>
<feature type="transmembrane region" description="Helical" evidence="5">
    <location>
        <begin position="507"/>
        <end position="529"/>
    </location>
</feature>
<dbReference type="InterPro" id="IPR018491">
    <property type="entry name" value="SLC12_C"/>
</dbReference>
<protein>
    <submittedName>
        <fullName evidence="8">Uncharacterized protein</fullName>
    </submittedName>
</protein>
<dbReference type="GO" id="GO:0016020">
    <property type="term" value="C:membrane"/>
    <property type="evidence" value="ECO:0007669"/>
    <property type="project" value="UniProtKB-SubCell"/>
</dbReference>
<feature type="domain" description="Amino acid permease/ SLC12A" evidence="6">
    <location>
        <begin position="47"/>
        <end position="133"/>
    </location>
</feature>
<reference evidence="8 9" key="1">
    <citation type="journal article" date="2021" name="Sci. Rep.">
        <title>The genome of the diatom Chaetoceros tenuissimus carries an ancient integrated fragment of an extant virus.</title>
        <authorList>
            <person name="Hongo Y."/>
            <person name="Kimura K."/>
            <person name="Takaki Y."/>
            <person name="Yoshida Y."/>
            <person name="Baba S."/>
            <person name="Kobayashi G."/>
            <person name="Nagasaki K."/>
            <person name="Hano T."/>
            <person name="Tomaru Y."/>
        </authorList>
    </citation>
    <scope>NUCLEOTIDE SEQUENCE [LARGE SCALE GENOMIC DNA]</scope>
    <source>
        <strain evidence="8 9">NIES-3715</strain>
    </source>
</reference>
<feature type="domain" description="SLC12A transporter C-terminal" evidence="7">
    <location>
        <begin position="793"/>
        <end position="1017"/>
    </location>
</feature>
<feature type="transmembrane region" description="Helical" evidence="5">
    <location>
        <begin position="416"/>
        <end position="441"/>
    </location>
</feature>
<dbReference type="InterPro" id="IPR004842">
    <property type="entry name" value="SLC12A_fam"/>
</dbReference>
<evidence type="ECO:0000256" key="1">
    <source>
        <dbReference type="ARBA" id="ARBA00004141"/>
    </source>
</evidence>
<keyword evidence="4 5" id="KW-0472">Membrane</keyword>
<evidence type="ECO:0000256" key="3">
    <source>
        <dbReference type="ARBA" id="ARBA00022989"/>
    </source>
</evidence>
<comment type="subcellular location">
    <subcellularLocation>
        <location evidence="1">Membrane</location>
        <topology evidence="1">Multi-pass membrane protein</topology>
    </subcellularLocation>
</comment>
<dbReference type="Pfam" id="PF00324">
    <property type="entry name" value="AA_permease"/>
    <property type="match status" value="2"/>
</dbReference>
<dbReference type="GO" id="GO:0015377">
    <property type="term" value="F:chloride:monoatomic cation symporter activity"/>
    <property type="evidence" value="ECO:0007669"/>
    <property type="project" value="InterPro"/>
</dbReference>